<dbReference type="GO" id="GO:0016747">
    <property type="term" value="F:acyltransferase activity, transferring groups other than amino-acyl groups"/>
    <property type="evidence" value="ECO:0007669"/>
    <property type="project" value="InterPro"/>
</dbReference>
<dbReference type="Pfam" id="PF00583">
    <property type="entry name" value="Acetyltransf_1"/>
    <property type="match status" value="1"/>
</dbReference>
<evidence type="ECO:0000313" key="2">
    <source>
        <dbReference type="EMBL" id="MTH53063.1"/>
    </source>
</evidence>
<organism evidence="2 3">
    <name type="scientific">Metabacillus mangrovi</name>
    <dbReference type="NCBI Taxonomy" id="1491830"/>
    <lineage>
        <taxon>Bacteria</taxon>
        <taxon>Bacillati</taxon>
        <taxon>Bacillota</taxon>
        <taxon>Bacilli</taxon>
        <taxon>Bacillales</taxon>
        <taxon>Bacillaceae</taxon>
        <taxon>Metabacillus</taxon>
    </lineage>
</organism>
<dbReference type="InterPro" id="IPR016181">
    <property type="entry name" value="Acyl_CoA_acyltransferase"/>
</dbReference>
<dbReference type="EMBL" id="WMIB01000004">
    <property type="protein sequence ID" value="MTH53063.1"/>
    <property type="molecule type" value="Genomic_DNA"/>
</dbReference>
<dbReference type="Proteomes" id="UP000434639">
    <property type="component" value="Unassembled WGS sequence"/>
</dbReference>
<accession>A0A7X2S4G0</accession>
<gene>
    <name evidence="2" type="ORF">GKZ89_06530</name>
</gene>
<dbReference type="OrthoDB" id="3174529at2"/>
<keyword evidence="2" id="KW-0808">Transferase</keyword>
<proteinExistence type="predicted"/>
<sequence>MIDIQAYYDIDFFKKAALPFLEMREAENNLALGILLDKQSSSLQPVHMSIIRKDGSIIAVLLQTHPKQVIVSALPDLEEEDLFIAGKRIAQIYRSVPGLIGEKRTAEALAGRIASLTGRKPRVVMEQRLHLLSRVEPSSAPVNGTLVQLTAEHRALVSQWVYDFCTEAEETATMFEADEKADEMIRKKSLFGWKAEGEIVSMANRARPTATNVMVNYVYTPPVHRKKGYATQCVTALTESLLAEGYKTTSLFTDLSNPTSNKIYKEIGYKPIEDGVKVQFLEIPKKPAK</sequence>
<dbReference type="SUPFAM" id="SSF55729">
    <property type="entry name" value="Acyl-CoA N-acyltransferases (Nat)"/>
    <property type="match status" value="1"/>
</dbReference>
<dbReference type="InterPro" id="IPR000182">
    <property type="entry name" value="GNAT_dom"/>
</dbReference>
<dbReference type="Gene3D" id="3.40.630.30">
    <property type="match status" value="1"/>
</dbReference>
<comment type="caution">
    <text evidence="2">The sequence shown here is derived from an EMBL/GenBank/DDBJ whole genome shotgun (WGS) entry which is preliminary data.</text>
</comment>
<dbReference type="RefSeq" id="WP_155111599.1">
    <property type="nucleotide sequence ID" value="NZ_WMIB01000004.1"/>
</dbReference>
<evidence type="ECO:0000259" key="1">
    <source>
        <dbReference type="PROSITE" id="PS51186"/>
    </source>
</evidence>
<reference evidence="2 3" key="1">
    <citation type="journal article" date="2017" name="Int. J. Syst. Evol. Microbiol.">
        <title>Bacillus mangrovi sp. nov., isolated from a sediment sample from a mangrove forest.</title>
        <authorList>
            <person name="Gupta V."/>
            <person name="Singh P.K."/>
            <person name="Korpole S."/>
            <person name="Tanuku N.R.S."/>
            <person name="Pinnaka A.K."/>
        </authorList>
    </citation>
    <scope>NUCLEOTIDE SEQUENCE [LARGE SCALE GENOMIC DNA]</scope>
    <source>
        <strain evidence="2 3">KCTC 33872</strain>
    </source>
</reference>
<evidence type="ECO:0000313" key="3">
    <source>
        <dbReference type="Proteomes" id="UP000434639"/>
    </source>
</evidence>
<feature type="domain" description="N-acetyltransferase" evidence="1">
    <location>
        <begin position="144"/>
        <end position="287"/>
    </location>
</feature>
<name>A0A7X2S4G0_9BACI</name>
<protein>
    <submittedName>
        <fullName evidence="2">GNAT family N-acetyltransferase</fullName>
    </submittedName>
</protein>
<keyword evidence="3" id="KW-1185">Reference proteome</keyword>
<dbReference type="PROSITE" id="PS51186">
    <property type="entry name" value="GNAT"/>
    <property type="match status" value="1"/>
</dbReference>
<dbReference type="AlphaFoldDB" id="A0A7X2S4G0"/>